<dbReference type="Pfam" id="PF12823">
    <property type="entry name" value="DUF3817"/>
    <property type="match status" value="1"/>
</dbReference>
<dbReference type="RefSeq" id="WP_179774544.1">
    <property type="nucleotide sequence ID" value="NZ_JACCFK010000001.1"/>
</dbReference>
<protein>
    <submittedName>
        <fullName evidence="8">Integral membrane protein</fullName>
    </submittedName>
</protein>
<feature type="domain" description="DUF3817" evidence="7">
    <location>
        <begin position="24"/>
        <end position="109"/>
    </location>
</feature>
<evidence type="ECO:0000256" key="3">
    <source>
        <dbReference type="ARBA" id="ARBA00022692"/>
    </source>
</evidence>
<proteinExistence type="predicted"/>
<evidence type="ECO:0000256" key="4">
    <source>
        <dbReference type="ARBA" id="ARBA00022989"/>
    </source>
</evidence>
<organism evidence="8 9">
    <name type="scientific">Amycolatopsis endophytica</name>
    <dbReference type="NCBI Taxonomy" id="860233"/>
    <lineage>
        <taxon>Bacteria</taxon>
        <taxon>Bacillati</taxon>
        <taxon>Actinomycetota</taxon>
        <taxon>Actinomycetes</taxon>
        <taxon>Pseudonocardiales</taxon>
        <taxon>Pseudonocardiaceae</taxon>
        <taxon>Amycolatopsis</taxon>
    </lineage>
</organism>
<sequence length="118" mass="12856">MVDTDEREGAPATKAAPALRGPLLRYRVLAYTTGIALLLLTAAFILKYGFDSAGMMSWAGVTHGVFYMVYLVFAVDLALKARWSIKGTILVLLAGTIPFLSFVAERSVTHRVHAGRKL</sequence>
<dbReference type="EMBL" id="JACCFK010000001">
    <property type="protein sequence ID" value="NYI90532.1"/>
    <property type="molecule type" value="Genomic_DNA"/>
</dbReference>
<dbReference type="AlphaFoldDB" id="A0A853B6U3"/>
<dbReference type="Proteomes" id="UP000549616">
    <property type="component" value="Unassembled WGS sequence"/>
</dbReference>
<evidence type="ECO:0000256" key="6">
    <source>
        <dbReference type="SAM" id="Phobius"/>
    </source>
</evidence>
<evidence type="ECO:0000313" key="9">
    <source>
        <dbReference type="Proteomes" id="UP000549616"/>
    </source>
</evidence>
<evidence type="ECO:0000256" key="5">
    <source>
        <dbReference type="ARBA" id="ARBA00023136"/>
    </source>
</evidence>
<keyword evidence="9" id="KW-1185">Reference proteome</keyword>
<keyword evidence="3 6" id="KW-0812">Transmembrane</keyword>
<keyword evidence="2" id="KW-1003">Cell membrane</keyword>
<reference evidence="8 9" key="1">
    <citation type="submission" date="2020-07" db="EMBL/GenBank/DDBJ databases">
        <title>Sequencing the genomes of 1000 actinobacteria strains.</title>
        <authorList>
            <person name="Klenk H.-P."/>
        </authorList>
    </citation>
    <scope>NUCLEOTIDE SEQUENCE [LARGE SCALE GENOMIC DNA]</scope>
    <source>
        <strain evidence="8 9">DSM 104006</strain>
    </source>
</reference>
<keyword evidence="4 6" id="KW-1133">Transmembrane helix</keyword>
<dbReference type="NCBIfam" id="TIGR03954">
    <property type="entry name" value="integ_memb_HG"/>
    <property type="match status" value="1"/>
</dbReference>
<gene>
    <name evidence="8" type="ORF">HNR02_003855</name>
</gene>
<evidence type="ECO:0000313" key="8">
    <source>
        <dbReference type="EMBL" id="NYI90532.1"/>
    </source>
</evidence>
<comment type="caution">
    <text evidence="8">The sequence shown here is derived from an EMBL/GenBank/DDBJ whole genome shotgun (WGS) entry which is preliminary data.</text>
</comment>
<dbReference type="PANTHER" id="PTHR40077:SF2">
    <property type="entry name" value="MEMBRANE PROTEIN"/>
    <property type="match status" value="1"/>
</dbReference>
<dbReference type="InterPro" id="IPR023845">
    <property type="entry name" value="DUF3817_TM"/>
</dbReference>
<feature type="transmembrane region" description="Helical" evidence="6">
    <location>
        <begin position="87"/>
        <end position="104"/>
    </location>
</feature>
<feature type="transmembrane region" description="Helical" evidence="6">
    <location>
        <begin position="56"/>
        <end position="75"/>
    </location>
</feature>
<accession>A0A853B6U3</accession>
<evidence type="ECO:0000259" key="7">
    <source>
        <dbReference type="Pfam" id="PF12823"/>
    </source>
</evidence>
<comment type="subcellular location">
    <subcellularLocation>
        <location evidence="1">Cell membrane</location>
        <topology evidence="1">Multi-pass membrane protein</topology>
    </subcellularLocation>
</comment>
<name>A0A853B6U3_9PSEU</name>
<feature type="transmembrane region" description="Helical" evidence="6">
    <location>
        <begin position="28"/>
        <end position="50"/>
    </location>
</feature>
<evidence type="ECO:0000256" key="1">
    <source>
        <dbReference type="ARBA" id="ARBA00004651"/>
    </source>
</evidence>
<dbReference type="GO" id="GO:0005886">
    <property type="term" value="C:plasma membrane"/>
    <property type="evidence" value="ECO:0007669"/>
    <property type="project" value="UniProtKB-SubCell"/>
</dbReference>
<evidence type="ECO:0000256" key="2">
    <source>
        <dbReference type="ARBA" id="ARBA00022475"/>
    </source>
</evidence>
<keyword evidence="5 6" id="KW-0472">Membrane</keyword>
<dbReference type="PANTHER" id="PTHR40077">
    <property type="entry name" value="MEMBRANE PROTEIN-RELATED"/>
    <property type="match status" value="1"/>
</dbReference>